<organism evidence="2 3">
    <name type="scientific">Thermosporothrix hazakensis</name>
    <dbReference type="NCBI Taxonomy" id="644383"/>
    <lineage>
        <taxon>Bacteria</taxon>
        <taxon>Bacillati</taxon>
        <taxon>Chloroflexota</taxon>
        <taxon>Ktedonobacteria</taxon>
        <taxon>Ktedonobacterales</taxon>
        <taxon>Thermosporotrichaceae</taxon>
        <taxon>Thermosporothrix</taxon>
    </lineage>
</organism>
<evidence type="ECO:0000313" key="3">
    <source>
        <dbReference type="Proteomes" id="UP000248806"/>
    </source>
</evidence>
<protein>
    <submittedName>
        <fullName evidence="2">Uncharacterized protein</fullName>
    </submittedName>
</protein>
<reference evidence="2 3" key="1">
    <citation type="submission" date="2018-06" db="EMBL/GenBank/DDBJ databases">
        <title>Genomic Encyclopedia of Archaeal and Bacterial Type Strains, Phase II (KMG-II): from individual species to whole genera.</title>
        <authorList>
            <person name="Goeker M."/>
        </authorList>
    </citation>
    <scope>NUCLEOTIDE SEQUENCE [LARGE SCALE GENOMIC DNA]</scope>
    <source>
        <strain evidence="2 3">ATCC BAA-1881</strain>
    </source>
</reference>
<name>A0A326UE82_THEHA</name>
<dbReference type="AlphaFoldDB" id="A0A326UE82"/>
<keyword evidence="1" id="KW-0732">Signal</keyword>
<keyword evidence="3" id="KW-1185">Reference proteome</keyword>
<accession>A0A326UE82</accession>
<evidence type="ECO:0000256" key="1">
    <source>
        <dbReference type="SAM" id="SignalP"/>
    </source>
</evidence>
<evidence type="ECO:0000313" key="2">
    <source>
        <dbReference type="EMBL" id="PZW28335.1"/>
    </source>
</evidence>
<dbReference type="PROSITE" id="PS51257">
    <property type="entry name" value="PROKAR_LIPOPROTEIN"/>
    <property type="match status" value="1"/>
</dbReference>
<comment type="caution">
    <text evidence="2">The sequence shown here is derived from an EMBL/GenBank/DDBJ whole genome shotgun (WGS) entry which is preliminary data.</text>
</comment>
<dbReference type="EMBL" id="QKUF01000010">
    <property type="protein sequence ID" value="PZW28335.1"/>
    <property type="molecule type" value="Genomic_DNA"/>
</dbReference>
<feature type="chain" id="PRO_5016341062" evidence="1">
    <location>
        <begin position="23"/>
        <end position="138"/>
    </location>
</feature>
<sequence>MKLCIRSLGLLLLCLLFLSGCTQELPSQESAVPTPTETSQVENILAQSTPLATISCQEAEAKITAHTIRQISVGKYKDSGIGFLSILQGEPHQEYSIRSEENDGLKRCAQHLLQRIHELNATLPEEQHIQITEFQLAS</sequence>
<dbReference type="Proteomes" id="UP000248806">
    <property type="component" value="Unassembled WGS sequence"/>
</dbReference>
<gene>
    <name evidence="2" type="ORF">EI42_03089</name>
</gene>
<feature type="signal peptide" evidence="1">
    <location>
        <begin position="1"/>
        <end position="22"/>
    </location>
</feature>
<proteinExistence type="predicted"/>